<gene>
    <name evidence="2" type="ORF">SAMN05216215_109213</name>
</gene>
<organism evidence="2 3">
    <name type="scientific">Saccharopolyspora shandongensis</name>
    <dbReference type="NCBI Taxonomy" id="418495"/>
    <lineage>
        <taxon>Bacteria</taxon>
        <taxon>Bacillati</taxon>
        <taxon>Actinomycetota</taxon>
        <taxon>Actinomycetes</taxon>
        <taxon>Pseudonocardiales</taxon>
        <taxon>Pseudonocardiaceae</taxon>
        <taxon>Saccharopolyspora</taxon>
    </lineage>
</organism>
<accession>A0A1H3TTF5</accession>
<dbReference type="OrthoDB" id="3812704at2"/>
<protein>
    <submittedName>
        <fullName evidence="2">Ornithine cyclodeaminase/alanine dehydrogenase</fullName>
    </submittedName>
</protein>
<dbReference type="Gene3D" id="3.40.50.720">
    <property type="entry name" value="NAD(P)-binding Rossmann-like Domain"/>
    <property type="match status" value="1"/>
</dbReference>
<dbReference type="FunFam" id="3.40.50.720:FF:000311">
    <property type="entry name" value="Ornithine cyclodeaminase"/>
    <property type="match status" value="1"/>
</dbReference>
<proteinExistence type="inferred from homology"/>
<dbReference type="GO" id="GO:0005737">
    <property type="term" value="C:cytoplasm"/>
    <property type="evidence" value="ECO:0007669"/>
    <property type="project" value="TreeGrafter"/>
</dbReference>
<comment type="similarity">
    <text evidence="1">Belongs to the ornithine cyclodeaminase/mu-crystallin family.</text>
</comment>
<dbReference type="RefSeq" id="WP_093278454.1">
    <property type="nucleotide sequence ID" value="NZ_FNOK01000092.1"/>
</dbReference>
<sequence>MVRILTRSDVRSLISMDEVIDAVQKAHEDLTLGRADQPERHAARTPGTDAHLIPMTAALADGQAGGVKLLADVPANPARELPRQQSTIVLVNPENGVCEAFLDGGAITQYRTAAASAVATRCLARPDAHVLGLIGAGAQARSHLAAIAQVRPIDRVLVWSRTEASARAFRDAVADSGLNIELAGSPEQVVRGSDVLCTLTPAATPVVSGRWFGEGLHVNAVGAPPRRDHREIDSEGIARARVVVDSLDTALAESGAVSIALEEGAITVDHVRDELGEVLTGAKPGRRDDAQITLFNSVGVPIQDIATARILVDRARDKGIGIEISLPE</sequence>
<dbReference type="PIRSF" id="PIRSF001439">
    <property type="entry name" value="CryM"/>
    <property type="match status" value="1"/>
</dbReference>
<dbReference type="GO" id="GO:0016491">
    <property type="term" value="F:oxidoreductase activity"/>
    <property type="evidence" value="ECO:0007669"/>
    <property type="project" value="UniProtKB-ARBA"/>
</dbReference>
<dbReference type="STRING" id="418495.SAMN05216215_109213"/>
<evidence type="ECO:0000256" key="1">
    <source>
        <dbReference type="ARBA" id="ARBA00008903"/>
    </source>
</evidence>
<dbReference type="Pfam" id="PF02423">
    <property type="entry name" value="OCD_Mu_crystall"/>
    <property type="match status" value="1"/>
</dbReference>
<evidence type="ECO:0000313" key="2">
    <source>
        <dbReference type="EMBL" id="SDZ53523.1"/>
    </source>
</evidence>
<dbReference type="PANTHER" id="PTHR13812:SF19">
    <property type="entry name" value="KETIMINE REDUCTASE MU-CRYSTALLIN"/>
    <property type="match status" value="1"/>
</dbReference>
<keyword evidence="3" id="KW-1185">Reference proteome</keyword>
<dbReference type="AlphaFoldDB" id="A0A1H3TTF5"/>
<name>A0A1H3TTF5_9PSEU</name>
<dbReference type="InterPro" id="IPR036291">
    <property type="entry name" value="NAD(P)-bd_dom_sf"/>
</dbReference>
<dbReference type="PANTHER" id="PTHR13812">
    <property type="entry name" value="KETIMINE REDUCTASE MU-CRYSTALLIN"/>
    <property type="match status" value="1"/>
</dbReference>
<reference evidence="3" key="1">
    <citation type="submission" date="2016-10" db="EMBL/GenBank/DDBJ databases">
        <authorList>
            <person name="Varghese N."/>
            <person name="Submissions S."/>
        </authorList>
    </citation>
    <scope>NUCLEOTIDE SEQUENCE [LARGE SCALE GENOMIC DNA]</scope>
    <source>
        <strain evidence="3">CGMCC 4.3530</strain>
    </source>
</reference>
<dbReference type="Gene3D" id="3.30.1780.10">
    <property type="entry name" value="ornithine cyclodeaminase, domain 1"/>
    <property type="match status" value="1"/>
</dbReference>
<evidence type="ECO:0000313" key="3">
    <source>
        <dbReference type="Proteomes" id="UP000199529"/>
    </source>
</evidence>
<dbReference type="EMBL" id="FNOK01000092">
    <property type="protein sequence ID" value="SDZ53523.1"/>
    <property type="molecule type" value="Genomic_DNA"/>
</dbReference>
<dbReference type="SUPFAM" id="SSF51735">
    <property type="entry name" value="NAD(P)-binding Rossmann-fold domains"/>
    <property type="match status" value="1"/>
</dbReference>
<dbReference type="Proteomes" id="UP000199529">
    <property type="component" value="Unassembled WGS sequence"/>
</dbReference>
<dbReference type="InterPro" id="IPR023401">
    <property type="entry name" value="ODC_N"/>
</dbReference>
<dbReference type="InterPro" id="IPR003462">
    <property type="entry name" value="ODC_Mu_crystall"/>
</dbReference>
<dbReference type="GO" id="GO:0019752">
    <property type="term" value="P:carboxylic acid metabolic process"/>
    <property type="evidence" value="ECO:0007669"/>
    <property type="project" value="UniProtKB-ARBA"/>
</dbReference>